<accession>A0A9D4DUW3</accession>
<sequence length="96" mass="11376">MMQFSPNFKLYKTKHNYEYAFQTEKYYLRALGDDPRKDIADIRVQFPNLASDINIPPFFPEEKFFSSVFRIASPDLQLWTHYDVSYLPLSIAVDTI</sequence>
<dbReference type="AlphaFoldDB" id="A0A9D4DUW3"/>
<keyword evidence="2" id="KW-1185">Reference proteome</keyword>
<evidence type="ECO:0000313" key="2">
    <source>
        <dbReference type="Proteomes" id="UP000828390"/>
    </source>
</evidence>
<reference evidence="1" key="2">
    <citation type="submission" date="2020-11" db="EMBL/GenBank/DDBJ databases">
        <authorList>
            <person name="McCartney M.A."/>
            <person name="Auch B."/>
            <person name="Kono T."/>
            <person name="Mallez S."/>
            <person name="Becker A."/>
            <person name="Gohl D.M."/>
            <person name="Silverstein K.A.T."/>
            <person name="Koren S."/>
            <person name="Bechman K.B."/>
            <person name="Herman A."/>
            <person name="Abrahante J.E."/>
            <person name="Garbe J."/>
        </authorList>
    </citation>
    <scope>NUCLEOTIDE SEQUENCE</scope>
    <source>
        <strain evidence="1">Duluth1</strain>
        <tissue evidence="1">Whole animal</tissue>
    </source>
</reference>
<protein>
    <submittedName>
        <fullName evidence="1">Uncharacterized protein</fullName>
    </submittedName>
</protein>
<dbReference type="EMBL" id="JAIWYP010000010">
    <property type="protein sequence ID" value="KAH3754447.1"/>
    <property type="molecule type" value="Genomic_DNA"/>
</dbReference>
<name>A0A9D4DUW3_DREPO</name>
<comment type="caution">
    <text evidence="1">The sequence shown here is derived from an EMBL/GenBank/DDBJ whole genome shotgun (WGS) entry which is preliminary data.</text>
</comment>
<dbReference type="Proteomes" id="UP000828390">
    <property type="component" value="Unassembled WGS sequence"/>
</dbReference>
<evidence type="ECO:0000313" key="1">
    <source>
        <dbReference type="EMBL" id="KAH3754447.1"/>
    </source>
</evidence>
<reference evidence="1" key="1">
    <citation type="journal article" date="2019" name="bioRxiv">
        <title>The Genome of the Zebra Mussel, Dreissena polymorpha: A Resource for Invasive Species Research.</title>
        <authorList>
            <person name="McCartney M.A."/>
            <person name="Auch B."/>
            <person name="Kono T."/>
            <person name="Mallez S."/>
            <person name="Zhang Y."/>
            <person name="Obille A."/>
            <person name="Becker A."/>
            <person name="Abrahante J.E."/>
            <person name="Garbe J."/>
            <person name="Badalamenti J.P."/>
            <person name="Herman A."/>
            <person name="Mangelson H."/>
            <person name="Liachko I."/>
            <person name="Sullivan S."/>
            <person name="Sone E.D."/>
            <person name="Koren S."/>
            <person name="Silverstein K.A.T."/>
            <person name="Beckman K.B."/>
            <person name="Gohl D.M."/>
        </authorList>
    </citation>
    <scope>NUCLEOTIDE SEQUENCE</scope>
    <source>
        <strain evidence="1">Duluth1</strain>
        <tissue evidence="1">Whole animal</tissue>
    </source>
</reference>
<proteinExistence type="predicted"/>
<dbReference type="Gene3D" id="2.60.120.650">
    <property type="entry name" value="Cupin"/>
    <property type="match status" value="1"/>
</dbReference>
<organism evidence="1 2">
    <name type="scientific">Dreissena polymorpha</name>
    <name type="common">Zebra mussel</name>
    <name type="synonym">Mytilus polymorpha</name>
    <dbReference type="NCBI Taxonomy" id="45954"/>
    <lineage>
        <taxon>Eukaryota</taxon>
        <taxon>Metazoa</taxon>
        <taxon>Spiralia</taxon>
        <taxon>Lophotrochozoa</taxon>
        <taxon>Mollusca</taxon>
        <taxon>Bivalvia</taxon>
        <taxon>Autobranchia</taxon>
        <taxon>Heteroconchia</taxon>
        <taxon>Euheterodonta</taxon>
        <taxon>Imparidentia</taxon>
        <taxon>Neoheterodontei</taxon>
        <taxon>Myida</taxon>
        <taxon>Dreissenoidea</taxon>
        <taxon>Dreissenidae</taxon>
        <taxon>Dreissena</taxon>
    </lineage>
</organism>
<gene>
    <name evidence="1" type="ORF">DPMN_189122</name>
</gene>